<protein>
    <submittedName>
        <fullName evidence="1">Uncharacterized protein</fullName>
    </submittedName>
</protein>
<dbReference type="AlphaFoldDB" id="A0AAV5E6S7"/>
<proteinExistence type="predicted"/>
<accession>A0AAV5E6S7</accession>
<sequence>MWSRPSAVGVAAAAEEREEEAVAGLMAGEPAQDVPKERGHGGGFGWGFRLSSSRQRSGLERVVWVGWCGEPRAGW</sequence>
<dbReference type="EMBL" id="BQKI01000073">
    <property type="protein sequence ID" value="GJN18482.1"/>
    <property type="molecule type" value="Genomic_DNA"/>
</dbReference>
<evidence type="ECO:0000313" key="1">
    <source>
        <dbReference type="EMBL" id="GJN18482.1"/>
    </source>
</evidence>
<evidence type="ECO:0000313" key="2">
    <source>
        <dbReference type="Proteomes" id="UP001054889"/>
    </source>
</evidence>
<keyword evidence="2" id="KW-1185">Reference proteome</keyword>
<dbReference type="Proteomes" id="UP001054889">
    <property type="component" value="Unassembled WGS sequence"/>
</dbReference>
<reference evidence="1" key="1">
    <citation type="journal article" date="2018" name="DNA Res.">
        <title>Multiple hybrid de novo genome assembly of finger millet, an orphan allotetraploid crop.</title>
        <authorList>
            <person name="Hatakeyama M."/>
            <person name="Aluri S."/>
            <person name="Balachadran M.T."/>
            <person name="Sivarajan S.R."/>
            <person name="Patrignani A."/>
            <person name="Gruter S."/>
            <person name="Poveda L."/>
            <person name="Shimizu-Inatsugi R."/>
            <person name="Baeten J."/>
            <person name="Francoijs K.J."/>
            <person name="Nataraja K.N."/>
            <person name="Reddy Y.A.N."/>
            <person name="Phadnis S."/>
            <person name="Ravikumar R.L."/>
            <person name="Schlapbach R."/>
            <person name="Sreeman S.M."/>
            <person name="Shimizu K.K."/>
        </authorList>
    </citation>
    <scope>NUCLEOTIDE SEQUENCE</scope>
</reference>
<gene>
    <name evidence="1" type="primary">gb05648</name>
    <name evidence="1" type="ORF">PR202_gb05648</name>
</gene>
<comment type="caution">
    <text evidence="1">The sequence shown here is derived from an EMBL/GenBank/DDBJ whole genome shotgun (WGS) entry which is preliminary data.</text>
</comment>
<name>A0AAV5E6S7_ELECO</name>
<reference evidence="1" key="2">
    <citation type="submission" date="2021-12" db="EMBL/GenBank/DDBJ databases">
        <title>Resequencing data analysis of finger millet.</title>
        <authorList>
            <person name="Hatakeyama M."/>
            <person name="Aluri S."/>
            <person name="Balachadran M.T."/>
            <person name="Sivarajan S.R."/>
            <person name="Poveda L."/>
            <person name="Shimizu-Inatsugi R."/>
            <person name="Schlapbach R."/>
            <person name="Sreeman S.M."/>
            <person name="Shimizu K.K."/>
        </authorList>
    </citation>
    <scope>NUCLEOTIDE SEQUENCE</scope>
</reference>
<organism evidence="1 2">
    <name type="scientific">Eleusine coracana subsp. coracana</name>
    <dbReference type="NCBI Taxonomy" id="191504"/>
    <lineage>
        <taxon>Eukaryota</taxon>
        <taxon>Viridiplantae</taxon>
        <taxon>Streptophyta</taxon>
        <taxon>Embryophyta</taxon>
        <taxon>Tracheophyta</taxon>
        <taxon>Spermatophyta</taxon>
        <taxon>Magnoliopsida</taxon>
        <taxon>Liliopsida</taxon>
        <taxon>Poales</taxon>
        <taxon>Poaceae</taxon>
        <taxon>PACMAD clade</taxon>
        <taxon>Chloridoideae</taxon>
        <taxon>Cynodonteae</taxon>
        <taxon>Eleusininae</taxon>
        <taxon>Eleusine</taxon>
    </lineage>
</organism>